<reference evidence="21" key="1">
    <citation type="journal article" date="2011" name="Stand. Genomic Sci.">
        <title>Genome sequence of the filamentous, gliding Thiothrix nivea neotype strain (JP2(T)).</title>
        <authorList>
            <person name="Lapidus A."/>
            <person name="Nolan M."/>
            <person name="Lucas S."/>
            <person name="Glavina Del Rio T."/>
            <person name="Tice H."/>
            <person name="Cheng J.F."/>
            <person name="Tapia R."/>
            <person name="Han C."/>
            <person name="Goodwin L."/>
            <person name="Pitluck S."/>
            <person name="Liolios K."/>
            <person name="Pagani I."/>
            <person name="Ivanova N."/>
            <person name="Huntemann M."/>
            <person name="Mavromatis K."/>
            <person name="Mikhailova N."/>
            <person name="Pati A."/>
            <person name="Chen A."/>
            <person name="Palaniappan K."/>
            <person name="Land M."/>
            <person name="Brambilla E.M."/>
            <person name="Rohde M."/>
            <person name="Abt B."/>
            <person name="Verbarg S."/>
            <person name="Goker M."/>
            <person name="Bristow J."/>
            <person name="Eisen J.A."/>
            <person name="Markowitz V."/>
            <person name="Hugenholtz P."/>
            <person name="Kyrpides N.C."/>
            <person name="Klenk H.P."/>
            <person name="Woyke T."/>
        </authorList>
    </citation>
    <scope>NUCLEOTIDE SEQUENCE [LARGE SCALE GENOMIC DNA]</scope>
    <source>
        <strain evidence="21">ATCC 35100 / DSM 5205 / JP2</strain>
    </source>
</reference>
<keyword evidence="13" id="KW-0067">ATP-binding</keyword>
<dbReference type="Gene3D" id="3.30.565.10">
    <property type="entry name" value="Histidine kinase-like ATPase, C-terminal domain"/>
    <property type="match status" value="1"/>
</dbReference>
<dbReference type="Pfam" id="PF11808">
    <property type="entry name" value="PhoR"/>
    <property type="match status" value="1"/>
</dbReference>
<dbReference type="AlphaFoldDB" id="A0A656HFH8"/>
<keyword evidence="14 18" id="KW-1133">Transmembrane helix</keyword>
<dbReference type="Gene3D" id="1.10.287.130">
    <property type="match status" value="1"/>
</dbReference>
<evidence type="ECO:0000259" key="19">
    <source>
        <dbReference type="PROSITE" id="PS50109"/>
    </source>
</evidence>
<dbReference type="SUPFAM" id="SSF55785">
    <property type="entry name" value="PYP-like sensor domain (PAS domain)"/>
    <property type="match status" value="1"/>
</dbReference>
<sequence length="431" mass="48119">MLIDYWGVERYRFGLVVGCGALVAWFTPFPLEVMLAVLLGYISWMLYKLYQLQRWLTGGHKPEDMPDSDGAWEQIAYLFHKSQQKSDNRKLKQQEALLRFNQILSVLPDAAILLDADNHIEWANKSAAKMLGIHSANDKGQRIEALLRNPDLRKLLEENSNRKVTFPSPLNDNLTLRARALPLQGGSRVLSVRDISEGMQLQKTRKAFIANASHELRTPLTVLTGYMELFENDPELPAHLLPPLQQSREQAARMQQIISDMLALSRLESQETTPIKGNRIDVPALLESSIQAIRDTLASETHLLEADIEPGLCVCGSEKDIASIITNLLANAVKHTPAGTHIHIRWQGSGDGEVCLSVEDNGPGIPQEHIPHLTERFYRVDAGRSRASGGTGLGLAIVKHVMQWHNGSLTIESKPGRTVFRACFPSERVLD</sequence>
<dbReference type="GO" id="GO:0005524">
    <property type="term" value="F:ATP binding"/>
    <property type="evidence" value="ECO:0007669"/>
    <property type="project" value="UniProtKB-KW"/>
</dbReference>
<dbReference type="CDD" id="cd00082">
    <property type="entry name" value="HisKA"/>
    <property type="match status" value="1"/>
</dbReference>
<keyword evidence="6" id="KW-1003">Cell membrane</keyword>
<evidence type="ECO:0000313" key="21">
    <source>
        <dbReference type="Proteomes" id="UP000005317"/>
    </source>
</evidence>
<dbReference type="RefSeq" id="WP_002707724.1">
    <property type="nucleotide sequence ID" value="NZ_JH651384.1"/>
</dbReference>
<dbReference type="PRINTS" id="PR00344">
    <property type="entry name" value="BCTRLSENSOR"/>
</dbReference>
<evidence type="ECO:0000256" key="13">
    <source>
        <dbReference type="ARBA" id="ARBA00022840"/>
    </source>
</evidence>
<dbReference type="InterPro" id="IPR004358">
    <property type="entry name" value="Sig_transdc_His_kin-like_C"/>
</dbReference>
<dbReference type="PROSITE" id="PS50109">
    <property type="entry name" value="HIS_KIN"/>
    <property type="match status" value="1"/>
</dbReference>
<evidence type="ECO:0000256" key="15">
    <source>
        <dbReference type="ARBA" id="ARBA00023012"/>
    </source>
</evidence>
<dbReference type="GO" id="GO:0004721">
    <property type="term" value="F:phosphoprotein phosphatase activity"/>
    <property type="evidence" value="ECO:0007669"/>
    <property type="project" value="InterPro"/>
</dbReference>
<evidence type="ECO:0000256" key="10">
    <source>
        <dbReference type="ARBA" id="ARBA00022692"/>
    </source>
</evidence>
<evidence type="ECO:0000256" key="9">
    <source>
        <dbReference type="ARBA" id="ARBA00022679"/>
    </source>
</evidence>
<dbReference type="GO" id="GO:0005886">
    <property type="term" value="C:plasma membrane"/>
    <property type="evidence" value="ECO:0007669"/>
    <property type="project" value="UniProtKB-SubCell"/>
</dbReference>
<dbReference type="InterPro" id="IPR003594">
    <property type="entry name" value="HATPase_dom"/>
</dbReference>
<accession>A0A656HFH8</accession>
<dbReference type="GO" id="GO:0006817">
    <property type="term" value="P:phosphate ion transport"/>
    <property type="evidence" value="ECO:0007669"/>
    <property type="project" value="UniProtKB-KW"/>
</dbReference>
<dbReference type="InterPro" id="IPR035965">
    <property type="entry name" value="PAS-like_dom_sf"/>
</dbReference>
<keyword evidence="10 18" id="KW-0812">Transmembrane</keyword>
<protein>
    <recommendedName>
        <fullName evidence="4">Phosphate regulon sensor protein PhoR</fullName>
        <ecNumber evidence="3">2.7.13.3</ecNumber>
    </recommendedName>
</protein>
<dbReference type="InterPro" id="IPR036890">
    <property type="entry name" value="HATPase_C_sf"/>
</dbReference>
<dbReference type="InterPro" id="IPR021766">
    <property type="entry name" value="PhoR_N"/>
</dbReference>
<keyword evidence="8" id="KW-0592">Phosphate transport</keyword>
<evidence type="ECO:0000256" key="16">
    <source>
        <dbReference type="ARBA" id="ARBA00023136"/>
    </source>
</evidence>
<dbReference type="SMART" id="SM00387">
    <property type="entry name" value="HATPase_c"/>
    <property type="match status" value="1"/>
</dbReference>
<dbReference type="InterPro" id="IPR003661">
    <property type="entry name" value="HisK_dim/P_dom"/>
</dbReference>
<feature type="domain" description="Histidine kinase" evidence="19">
    <location>
        <begin position="211"/>
        <end position="428"/>
    </location>
</feature>
<comment type="function">
    <text evidence="17">Member of the two-component regulatory system PhoR/PhoB involved in the phosphate regulon genes expression. PhoR may function as a membrane-associated protein kinase that phosphorylates PhoB in response to environmental signals.</text>
</comment>
<keyword evidence="12 20" id="KW-0418">Kinase</keyword>
<dbReference type="CDD" id="cd00130">
    <property type="entry name" value="PAS"/>
    <property type="match status" value="1"/>
</dbReference>
<keyword evidence="9" id="KW-0808">Transferase</keyword>
<dbReference type="InterPro" id="IPR036097">
    <property type="entry name" value="HisK_dim/P_sf"/>
</dbReference>
<dbReference type="InterPro" id="IPR014310">
    <property type="entry name" value="Sig_transdc_His_kinase_PhoR"/>
</dbReference>
<dbReference type="EC" id="2.7.13.3" evidence="3"/>
<evidence type="ECO:0000256" key="5">
    <source>
        <dbReference type="ARBA" id="ARBA00022448"/>
    </source>
</evidence>
<gene>
    <name evidence="20" type="ORF">Thini_1156</name>
</gene>
<keyword evidence="16 18" id="KW-0472">Membrane</keyword>
<evidence type="ECO:0000256" key="6">
    <source>
        <dbReference type="ARBA" id="ARBA00022475"/>
    </source>
</evidence>
<evidence type="ECO:0000256" key="8">
    <source>
        <dbReference type="ARBA" id="ARBA00022592"/>
    </source>
</evidence>
<dbReference type="GO" id="GO:0000155">
    <property type="term" value="F:phosphorelay sensor kinase activity"/>
    <property type="evidence" value="ECO:0007669"/>
    <property type="project" value="InterPro"/>
</dbReference>
<evidence type="ECO:0000313" key="20">
    <source>
        <dbReference type="EMBL" id="EIJ33775.1"/>
    </source>
</evidence>
<evidence type="ECO:0000256" key="3">
    <source>
        <dbReference type="ARBA" id="ARBA00012438"/>
    </source>
</evidence>
<evidence type="ECO:0000256" key="4">
    <source>
        <dbReference type="ARBA" id="ARBA00019665"/>
    </source>
</evidence>
<dbReference type="NCBIfam" id="TIGR02966">
    <property type="entry name" value="phoR_proteo"/>
    <property type="match status" value="1"/>
</dbReference>
<name>A0A656HFH8_THINJ</name>
<proteinExistence type="predicted"/>
<evidence type="ECO:0000256" key="17">
    <source>
        <dbReference type="ARBA" id="ARBA00025207"/>
    </source>
</evidence>
<dbReference type="SUPFAM" id="SSF55874">
    <property type="entry name" value="ATPase domain of HSP90 chaperone/DNA topoisomerase II/histidine kinase"/>
    <property type="match status" value="1"/>
</dbReference>
<dbReference type="EMBL" id="JH651384">
    <property type="protein sequence ID" value="EIJ33775.1"/>
    <property type="molecule type" value="Genomic_DNA"/>
</dbReference>
<dbReference type="SMART" id="SM00091">
    <property type="entry name" value="PAS"/>
    <property type="match status" value="1"/>
</dbReference>
<evidence type="ECO:0000256" key="14">
    <source>
        <dbReference type="ARBA" id="ARBA00022989"/>
    </source>
</evidence>
<dbReference type="GO" id="GO:0016036">
    <property type="term" value="P:cellular response to phosphate starvation"/>
    <property type="evidence" value="ECO:0007669"/>
    <property type="project" value="TreeGrafter"/>
</dbReference>
<dbReference type="InterPro" id="IPR050351">
    <property type="entry name" value="BphY/WalK/GraS-like"/>
</dbReference>
<keyword evidence="11" id="KW-0547">Nucleotide-binding</keyword>
<dbReference type="SUPFAM" id="SSF47384">
    <property type="entry name" value="Homodimeric domain of signal transducing histidine kinase"/>
    <property type="match status" value="1"/>
</dbReference>
<keyword evidence="7" id="KW-0597">Phosphoprotein</keyword>
<dbReference type="InterPro" id="IPR005467">
    <property type="entry name" value="His_kinase_dom"/>
</dbReference>
<dbReference type="InterPro" id="IPR000014">
    <property type="entry name" value="PAS"/>
</dbReference>
<evidence type="ECO:0000256" key="2">
    <source>
        <dbReference type="ARBA" id="ARBA00004236"/>
    </source>
</evidence>
<dbReference type="Pfam" id="PF02518">
    <property type="entry name" value="HATPase_c"/>
    <property type="match status" value="1"/>
</dbReference>
<evidence type="ECO:0000256" key="12">
    <source>
        <dbReference type="ARBA" id="ARBA00022777"/>
    </source>
</evidence>
<dbReference type="PANTHER" id="PTHR45453">
    <property type="entry name" value="PHOSPHATE REGULON SENSOR PROTEIN PHOR"/>
    <property type="match status" value="1"/>
</dbReference>
<evidence type="ECO:0000256" key="7">
    <source>
        <dbReference type="ARBA" id="ARBA00022553"/>
    </source>
</evidence>
<dbReference type="Pfam" id="PF13188">
    <property type="entry name" value="PAS_8"/>
    <property type="match status" value="1"/>
</dbReference>
<keyword evidence="15" id="KW-0902">Two-component regulatory system</keyword>
<dbReference type="FunFam" id="3.30.565.10:FF:000006">
    <property type="entry name" value="Sensor histidine kinase WalK"/>
    <property type="match status" value="1"/>
</dbReference>
<dbReference type="FunFam" id="1.10.287.130:FF:000001">
    <property type="entry name" value="Two-component sensor histidine kinase"/>
    <property type="match status" value="1"/>
</dbReference>
<comment type="catalytic activity">
    <reaction evidence="1">
        <text>ATP + protein L-histidine = ADP + protein N-phospho-L-histidine.</text>
        <dbReference type="EC" id="2.7.13.3"/>
    </reaction>
</comment>
<dbReference type="Pfam" id="PF00512">
    <property type="entry name" value="HisKA"/>
    <property type="match status" value="1"/>
</dbReference>
<comment type="subcellular location">
    <subcellularLocation>
        <location evidence="2">Cell membrane</location>
    </subcellularLocation>
</comment>
<keyword evidence="21" id="KW-1185">Reference proteome</keyword>
<evidence type="ECO:0000256" key="1">
    <source>
        <dbReference type="ARBA" id="ARBA00000085"/>
    </source>
</evidence>
<dbReference type="Proteomes" id="UP000005317">
    <property type="component" value="Unassembled WGS sequence"/>
</dbReference>
<dbReference type="PANTHER" id="PTHR45453:SF1">
    <property type="entry name" value="PHOSPHATE REGULON SENSOR PROTEIN PHOR"/>
    <property type="match status" value="1"/>
</dbReference>
<keyword evidence="5" id="KW-0813">Transport</keyword>
<dbReference type="Gene3D" id="3.30.450.20">
    <property type="entry name" value="PAS domain"/>
    <property type="match status" value="1"/>
</dbReference>
<evidence type="ECO:0000256" key="11">
    <source>
        <dbReference type="ARBA" id="ARBA00022741"/>
    </source>
</evidence>
<dbReference type="SMART" id="SM00388">
    <property type="entry name" value="HisKA"/>
    <property type="match status" value="1"/>
</dbReference>
<organism evidence="20 21">
    <name type="scientific">Thiothrix nivea (strain ATCC 35100 / DSM 5205 / JP2)</name>
    <dbReference type="NCBI Taxonomy" id="870187"/>
    <lineage>
        <taxon>Bacteria</taxon>
        <taxon>Pseudomonadati</taxon>
        <taxon>Pseudomonadota</taxon>
        <taxon>Gammaproteobacteria</taxon>
        <taxon>Thiotrichales</taxon>
        <taxon>Thiotrichaceae</taxon>
        <taxon>Thiothrix</taxon>
    </lineage>
</organism>
<feature type="transmembrane region" description="Helical" evidence="18">
    <location>
        <begin position="33"/>
        <end position="50"/>
    </location>
</feature>
<evidence type="ECO:0000256" key="18">
    <source>
        <dbReference type="SAM" id="Phobius"/>
    </source>
</evidence>